<keyword evidence="2" id="KW-1185">Reference proteome</keyword>
<gene>
    <name evidence="1" type="ORF">KCH_72470</name>
</gene>
<evidence type="ECO:0000313" key="2">
    <source>
        <dbReference type="Proteomes" id="UP000027178"/>
    </source>
</evidence>
<dbReference type="AlphaFoldDB" id="A0A066YI40"/>
<dbReference type="EMBL" id="JNBY01000155">
    <property type="protein sequence ID" value="KDN81153.1"/>
    <property type="molecule type" value="Genomic_DNA"/>
</dbReference>
<dbReference type="HOGENOM" id="CLU_1068657_0_0_11"/>
<evidence type="ECO:0000313" key="1">
    <source>
        <dbReference type="EMBL" id="KDN81153.1"/>
    </source>
</evidence>
<accession>A0A066YI40</accession>
<dbReference type="RefSeq" id="WP_063750228.1">
    <property type="nucleotide sequence ID" value="NZ_KK853997.1"/>
</dbReference>
<dbReference type="PATRIC" id="fig|1348663.4.peg.7005"/>
<comment type="caution">
    <text evidence="1">The sequence shown here is derived from an EMBL/GenBank/DDBJ whole genome shotgun (WGS) entry which is preliminary data.</text>
</comment>
<proteinExistence type="predicted"/>
<name>A0A066YI40_9ACTN</name>
<reference evidence="1 2" key="1">
    <citation type="submission" date="2014-05" db="EMBL/GenBank/DDBJ databases">
        <title>Draft Genome Sequence of Kitasatospora cheerisanensis KCTC 2395.</title>
        <authorList>
            <person name="Nam D.H."/>
        </authorList>
    </citation>
    <scope>NUCLEOTIDE SEQUENCE [LARGE SCALE GENOMIC DNA]</scope>
    <source>
        <strain evidence="1 2">KCTC 2395</strain>
    </source>
</reference>
<protein>
    <submittedName>
        <fullName evidence="1">Uncharacterized protein</fullName>
    </submittedName>
</protein>
<dbReference type="eggNOG" id="ENOG50320QP">
    <property type="taxonomic scope" value="Bacteria"/>
</dbReference>
<sequence>MPRLVPLYGHRYLPPAPFGPGHPVLSVHQTDVIEYGHDLADWLDVEFTGRTARPNARSLATVPFWSYFVTDAPEGAVTTPHDPTAATDSEAVEYLRMLALERLVGRQVDDGQLVTAGLVADALGVVAPSLPRLARLPEDGRGQAVPLFEQVLAELGLSDALPADDTDLPHERARWELVRWWLRLIVDGGMRASTGVGVVAHAGWAPLGRPESLRPLVELSPERLSPDALSRTDIARAVVTEARRLLAGPWPPAEAAPAAS</sequence>
<organism evidence="1 2">
    <name type="scientific">Kitasatospora cheerisanensis KCTC 2395</name>
    <dbReference type="NCBI Taxonomy" id="1348663"/>
    <lineage>
        <taxon>Bacteria</taxon>
        <taxon>Bacillati</taxon>
        <taxon>Actinomycetota</taxon>
        <taxon>Actinomycetes</taxon>
        <taxon>Kitasatosporales</taxon>
        <taxon>Streptomycetaceae</taxon>
        <taxon>Kitasatospora</taxon>
    </lineage>
</organism>
<dbReference type="Proteomes" id="UP000027178">
    <property type="component" value="Unassembled WGS sequence"/>
</dbReference>